<dbReference type="EMBL" id="JAIFRP010000038">
    <property type="protein sequence ID" value="KAK2581574.1"/>
    <property type="molecule type" value="Genomic_DNA"/>
</dbReference>
<evidence type="ECO:0000256" key="10">
    <source>
        <dbReference type="SAM" id="SignalP"/>
    </source>
</evidence>
<dbReference type="InterPro" id="IPR029058">
    <property type="entry name" value="AB_hydrolase_fold"/>
</dbReference>
<feature type="compositionally biased region" description="Basic and acidic residues" evidence="9">
    <location>
        <begin position="775"/>
        <end position="793"/>
    </location>
</feature>
<comment type="subcellular location">
    <subcellularLocation>
        <location evidence="2">Secreted</location>
    </subcellularLocation>
</comment>
<evidence type="ECO:0000256" key="1">
    <source>
        <dbReference type="ARBA" id="ARBA00000111"/>
    </source>
</evidence>
<dbReference type="GO" id="GO:0008970">
    <property type="term" value="F:phospholipase A1 activity"/>
    <property type="evidence" value="ECO:0007669"/>
    <property type="project" value="UniProtKB-EC"/>
</dbReference>
<keyword evidence="13" id="KW-1185">Reference proteome</keyword>
<dbReference type="Pfam" id="PF00151">
    <property type="entry name" value="Lipase"/>
    <property type="match status" value="1"/>
</dbReference>
<feature type="region of interest" description="Disordered" evidence="9">
    <location>
        <begin position="891"/>
        <end position="931"/>
    </location>
</feature>
<dbReference type="InterPro" id="IPR013818">
    <property type="entry name" value="Lipase"/>
</dbReference>
<dbReference type="Gene3D" id="3.40.50.1820">
    <property type="entry name" value="alpha/beta hydrolase"/>
    <property type="match status" value="1"/>
</dbReference>
<feature type="compositionally biased region" description="Polar residues" evidence="9">
    <location>
        <begin position="862"/>
        <end position="872"/>
    </location>
</feature>
<dbReference type="PANTHER" id="PTHR11610">
    <property type="entry name" value="LIPASE"/>
    <property type="match status" value="1"/>
</dbReference>
<name>A0AAD9RKU1_9HYME</name>
<comment type="similarity">
    <text evidence="3 8">Belongs to the AB hydrolase superfamily. Lipase family.</text>
</comment>
<feature type="compositionally biased region" description="Polar residues" evidence="9">
    <location>
        <begin position="950"/>
        <end position="967"/>
    </location>
</feature>
<evidence type="ECO:0000256" key="6">
    <source>
        <dbReference type="ARBA" id="ARBA00022801"/>
    </source>
</evidence>
<feature type="region of interest" description="Disordered" evidence="9">
    <location>
        <begin position="826"/>
        <end position="872"/>
    </location>
</feature>
<evidence type="ECO:0000256" key="8">
    <source>
        <dbReference type="RuleBase" id="RU004262"/>
    </source>
</evidence>
<feature type="region of interest" description="Disordered" evidence="9">
    <location>
        <begin position="584"/>
        <end position="636"/>
    </location>
</feature>
<evidence type="ECO:0000259" key="11">
    <source>
        <dbReference type="Pfam" id="PF00151"/>
    </source>
</evidence>
<keyword evidence="7" id="KW-1015">Disulfide bond</keyword>
<dbReference type="FunFam" id="3.40.50.1820:FF:000288">
    <property type="entry name" value="Pancreatic triacylglycerol lipase"/>
    <property type="match status" value="1"/>
</dbReference>
<sequence>MIGKVLLVLWILRWISLFDQTLAQVWVTSLDESLDERNDAEILQSVVESMRQWTLLKRERHRIKREASRVCYEDVGCFEDTGPFSYLEMLPSPPKDVGTRFLVYGSRKARSIPMEVPAEDINDNAHRAIDPDLPTKVIVHGFGSSCDHVWVYEMRSALMTVHDCNIVCVDWGPGSAVPNYVRAAANTRLVGRQLAKLIRSLEVPLEKVHLIGFSLGAHVAGFAGAELGNVSRITGLDPAGPLFESQDPRARLDETDANFVDVIHSNGEQLILGGLGSWQPMGDVDFYPNGGRMQTGCSNIFVGAVSDIIWSAPVEGRSLCNHRRAYKLFTDSVSPKCRFPAFPCPRGYDSLLKGDCFPCDVNGEDRPCGDMGYYSDKLPARGQLYLITRDEEPFCAHQYQVKVFNSRGERPTRSYGKLEITLIGESSFNETFAMTRKDEELLVGATLQKIVVPHPAVVKIESIEIKYTAYSGWISSGLVTWSIDKVALVDSFGKTLSICKKGLILESGRGTHLPLYPSDCEIPAEGSENVTNPIIVPLERMVQEKQGGIGPFTKDQNYDIRKRLNLQKGVGPFTKDQNFRLIEGKGSFEGSSNSYDSSGDRNGNSWTIVDISKEGESNSLDNGETEGGRSFSGSNFIPRASSQIEITTELTTTTHYLPEIREPVLRANKKESGRSLKLSEITEPILRPRNIRQNGRKNSSFDDEKQEDEIQETSSTSSRGFTVQFLPERLAGILAQAEKYARQTLLPLISQYTPSFTGFGLRHEEPKYFPPLSDVIRDDQSSESLRNSRDRKQLNIQDPVSSEEEKKDKDAVTIVKGSLNAVPSKEDNITVKSESNEWVPISEPDSGLSRRNSSVSRALDQNDVSTSSDKNQIISSNNKVNDWVPITENTRQTSTTTISPSIAEDPARSTSSSIDLEDPTRITERSLSEEANDERKFIPLIDFESSSDFFPTTSSNDIPESKSTSPPHISHIQKIPRPTTTSVRESKFFPSRTMIFPYAYERRKDPRTRYIPLVPEEDLGRPITSIERDR</sequence>
<dbReference type="Proteomes" id="UP001258017">
    <property type="component" value="Unassembled WGS sequence"/>
</dbReference>
<feature type="domain" description="Lipase" evidence="11">
    <location>
        <begin position="69"/>
        <end position="394"/>
    </location>
</feature>
<dbReference type="AlphaFoldDB" id="A0AAD9RKU1"/>
<dbReference type="PRINTS" id="PR00821">
    <property type="entry name" value="TAGLIPASE"/>
</dbReference>
<gene>
    <name evidence="12" type="ORF">KPH14_002083</name>
</gene>
<keyword evidence="6" id="KW-0378">Hydrolase</keyword>
<reference evidence="12" key="1">
    <citation type="submission" date="2021-08" db="EMBL/GenBank/DDBJ databases">
        <authorList>
            <person name="Misof B."/>
            <person name="Oliver O."/>
            <person name="Podsiadlowski L."/>
            <person name="Donath A."/>
            <person name="Peters R."/>
            <person name="Mayer C."/>
            <person name="Rust J."/>
            <person name="Gunkel S."/>
            <person name="Lesny P."/>
            <person name="Martin S."/>
            <person name="Oeyen J.P."/>
            <person name="Petersen M."/>
            <person name="Panagiotis P."/>
            <person name="Wilbrandt J."/>
            <person name="Tanja T."/>
        </authorList>
    </citation>
    <scope>NUCLEOTIDE SEQUENCE</scope>
    <source>
        <strain evidence="12">GBR_01_08_01A</strain>
        <tissue evidence="12">Thorax + abdomen</tissue>
    </source>
</reference>
<feature type="compositionally biased region" description="Basic and acidic residues" evidence="9">
    <location>
        <begin position="918"/>
        <end position="931"/>
    </location>
</feature>
<keyword evidence="5" id="KW-0964">Secreted</keyword>
<evidence type="ECO:0000256" key="7">
    <source>
        <dbReference type="ARBA" id="ARBA00023157"/>
    </source>
</evidence>
<dbReference type="GO" id="GO:0005615">
    <property type="term" value="C:extracellular space"/>
    <property type="evidence" value="ECO:0007669"/>
    <property type="project" value="TreeGrafter"/>
</dbReference>
<dbReference type="InterPro" id="IPR033906">
    <property type="entry name" value="Lipase_N"/>
</dbReference>
<dbReference type="PANTHER" id="PTHR11610:SF186">
    <property type="entry name" value="FI22312P1"/>
    <property type="match status" value="1"/>
</dbReference>
<comment type="catalytic activity">
    <reaction evidence="1">
        <text>a 1,2-diacyl-sn-glycero-3-phosphocholine + H2O = a 2-acyl-sn-glycero-3-phosphocholine + a fatty acid + H(+)</text>
        <dbReference type="Rhea" id="RHEA:18689"/>
        <dbReference type="ChEBI" id="CHEBI:15377"/>
        <dbReference type="ChEBI" id="CHEBI:15378"/>
        <dbReference type="ChEBI" id="CHEBI:28868"/>
        <dbReference type="ChEBI" id="CHEBI:57643"/>
        <dbReference type="ChEBI" id="CHEBI:57875"/>
        <dbReference type="EC" id="3.1.1.32"/>
    </reaction>
</comment>
<evidence type="ECO:0000256" key="4">
    <source>
        <dbReference type="ARBA" id="ARBA00013179"/>
    </source>
</evidence>
<evidence type="ECO:0000256" key="3">
    <source>
        <dbReference type="ARBA" id="ARBA00010701"/>
    </source>
</evidence>
<evidence type="ECO:0000256" key="9">
    <source>
        <dbReference type="SAM" id="MobiDB-lite"/>
    </source>
</evidence>
<feature type="region of interest" description="Disordered" evidence="9">
    <location>
        <begin position="770"/>
        <end position="811"/>
    </location>
</feature>
<dbReference type="SUPFAM" id="SSF53474">
    <property type="entry name" value="alpha/beta-Hydrolases"/>
    <property type="match status" value="1"/>
</dbReference>
<comment type="caution">
    <text evidence="12">The sequence shown here is derived from an EMBL/GenBank/DDBJ whole genome shotgun (WGS) entry which is preliminary data.</text>
</comment>
<protein>
    <recommendedName>
        <fullName evidence="4">phospholipase A1</fullName>
        <ecNumber evidence="4">3.1.1.32</ecNumber>
    </recommendedName>
</protein>
<reference evidence="12" key="2">
    <citation type="journal article" date="2023" name="Commun. Biol.">
        <title>Intrasexual cuticular hydrocarbon dimorphism in a wasp sheds light on hydrocarbon biosynthesis genes in Hymenoptera.</title>
        <authorList>
            <person name="Moris V.C."/>
            <person name="Podsiadlowski L."/>
            <person name="Martin S."/>
            <person name="Oeyen J.P."/>
            <person name="Donath A."/>
            <person name="Petersen M."/>
            <person name="Wilbrandt J."/>
            <person name="Misof B."/>
            <person name="Liedtke D."/>
            <person name="Thamm M."/>
            <person name="Scheiner R."/>
            <person name="Schmitt T."/>
            <person name="Niehuis O."/>
        </authorList>
    </citation>
    <scope>NUCLEOTIDE SEQUENCE</scope>
    <source>
        <strain evidence="12">GBR_01_08_01A</strain>
    </source>
</reference>
<organism evidence="12 13">
    <name type="scientific">Odynerus spinipes</name>
    <dbReference type="NCBI Taxonomy" id="1348599"/>
    <lineage>
        <taxon>Eukaryota</taxon>
        <taxon>Metazoa</taxon>
        <taxon>Ecdysozoa</taxon>
        <taxon>Arthropoda</taxon>
        <taxon>Hexapoda</taxon>
        <taxon>Insecta</taxon>
        <taxon>Pterygota</taxon>
        <taxon>Neoptera</taxon>
        <taxon>Endopterygota</taxon>
        <taxon>Hymenoptera</taxon>
        <taxon>Apocrita</taxon>
        <taxon>Aculeata</taxon>
        <taxon>Vespoidea</taxon>
        <taxon>Vespidae</taxon>
        <taxon>Eumeninae</taxon>
        <taxon>Odynerus</taxon>
    </lineage>
</organism>
<dbReference type="InterPro" id="IPR000734">
    <property type="entry name" value="TAG_lipase"/>
</dbReference>
<evidence type="ECO:0000313" key="13">
    <source>
        <dbReference type="Proteomes" id="UP001258017"/>
    </source>
</evidence>
<keyword evidence="10" id="KW-0732">Signal</keyword>
<evidence type="ECO:0000256" key="5">
    <source>
        <dbReference type="ARBA" id="ARBA00022525"/>
    </source>
</evidence>
<dbReference type="CDD" id="cd00707">
    <property type="entry name" value="Pancreat_lipase_like"/>
    <property type="match status" value="1"/>
</dbReference>
<evidence type="ECO:0000313" key="12">
    <source>
        <dbReference type="EMBL" id="KAK2581574.1"/>
    </source>
</evidence>
<feature type="compositionally biased region" description="Polar residues" evidence="9">
    <location>
        <begin position="589"/>
        <end position="607"/>
    </location>
</feature>
<feature type="region of interest" description="Disordered" evidence="9">
    <location>
        <begin position="950"/>
        <end position="986"/>
    </location>
</feature>
<dbReference type="EC" id="3.1.1.32" evidence="4"/>
<accession>A0AAD9RKU1</accession>
<feature type="chain" id="PRO_5042191190" description="phospholipase A1" evidence="10">
    <location>
        <begin position="24"/>
        <end position="1030"/>
    </location>
</feature>
<dbReference type="GO" id="GO:0016042">
    <property type="term" value="P:lipid catabolic process"/>
    <property type="evidence" value="ECO:0007669"/>
    <property type="project" value="TreeGrafter"/>
</dbReference>
<evidence type="ECO:0000256" key="2">
    <source>
        <dbReference type="ARBA" id="ARBA00004613"/>
    </source>
</evidence>
<feature type="compositionally biased region" description="Polar residues" evidence="9">
    <location>
        <begin position="891"/>
        <end position="900"/>
    </location>
</feature>
<proteinExistence type="inferred from homology"/>
<feature type="region of interest" description="Disordered" evidence="9">
    <location>
        <begin position="686"/>
        <end position="719"/>
    </location>
</feature>
<feature type="signal peptide" evidence="10">
    <location>
        <begin position="1"/>
        <end position="23"/>
    </location>
</feature>